<feature type="domain" description="Glutamine amidotransferase type-2" evidence="4">
    <location>
        <begin position="2"/>
        <end position="199"/>
    </location>
</feature>
<accession>A0AAV5RH26</accession>
<dbReference type="PANTHER" id="PTHR45937:SF1">
    <property type="entry name" value="ASPARAGINE SYNTHETASE DOMAIN-CONTAINING PROTEIN 1"/>
    <property type="match status" value="1"/>
</dbReference>
<dbReference type="Pfam" id="PF13537">
    <property type="entry name" value="GATase_7"/>
    <property type="match status" value="1"/>
</dbReference>
<evidence type="ECO:0000256" key="3">
    <source>
        <dbReference type="ARBA" id="ARBA00022962"/>
    </source>
</evidence>
<dbReference type="InterPro" id="IPR001962">
    <property type="entry name" value="Asn_synthase"/>
</dbReference>
<comment type="caution">
    <text evidence="5">The sequence shown here is derived from an EMBL/GenBank/DDBJ whole genome shotgun (WGS) entry which is preliminary data.</text>
</comment>
<dbReference type="CDD" id="cd01991">
    <property type="entry name" value="Asn_synthase_B_C"/>
    <property type="match status" value="1"/>
</dbReference>
<protein>
    <submittedName>
        <fullName evidence="5">Asparagine synthase</fullName>
    </submittedName>
</protein>
<dbReference type="Pfam" id="PF00733">
    <property type="entry name" value="Asn_synthase"/>
    <property type="match status" value="1"/>
</dbReference>
<dbReference type="SUPFAM" id="SSF52402">
    <property type="entry name" value="Adenine nucleotide alpha hydrolases-like"/>
    <property type="match status" value="1"/>
</dbReference>
<dbReference type="Gene3D" id="3.60.20.10">
    <property type="entry name" value="Glutamine Phosphoribosylpyrophosphate, subunit 1, domain 1"/>
    <property type="match status" value="1"/>
</dbReference>
<proteinExistence type="predicted"/>
<gene>
    <name evidence="5" type="ORF">DASB73_016580</name>
</gene>
<evidence type="ECO:0000313" key="6">
    <source>
        <dbReference type="Proteomes" id="UP001362899"/>
    </source>
</evidence>
<dbReference type="GO" id="GO:0004066">
    <property type="term" value="F:asparagine synthase (glutamine-hydrolyzing) activity"/>
    <property type="evidence" value="ECO:0007669"/>
    <property type="project" value="InterPro"/>
</dbReference>
<dbReference type="SUPFAM" id="SSF56235">
    <property type="entry name" value="N-terminal nucleophile aminohydrolases (Ntn hydrolases)"/>
    <property type="match status" value="1"/>
</dbReference>
<dbReference type="InterPro" id="IPR029055">
    <property type="entry name" value="Ntn_hydrolases_N"/>
</dbReference>
<organism evidence="5 6">
    <name type="scientific">Starmerella bacillaris</name>
    <name type="common">Yeast</name>
    <name type="synonym">Candida zemplinina</name>
    <dbReference type="NCBI Taxonomy" id="1247836"/>
    <lineage>
        <taxon>Eukaryota</taxon>
        <taxon>Fungi</taxon>
        <taxon>Dikarya</taxon>
        <taxon>Ascomycota</taxon>
        <taxon>Saccharomycotina</taxon>
        <taxon>Dipodascomycetes</taxon>
        <taxon>Dipodascales</taxon>
        <taxon>Trichomonascaceae</taxon>
        <taxon>Starmerella</taxon>
    </lineage>
</organism>
<evidence type="ECO:0000313" key="5">
    <source>
        <dbReference type="EMBL" id="GMM50700.1"/>
    </source>
</evidence>
<dbReference type="InterPro" id="IPR017932">
    <property type="entry name" value="GATase_2_dom"/>
</dbReference>
<keyword evidence="2" id="KW-0061">Asparagine biosynthesis</keyword>
<dbReference type="AlphaFoldDB" id="A0AAV5RH26"/>
<keyword evidence="1" id="KW-0028">Amino-acid biosynthesis</keyword>
<keyword evidence="3" id="KW-0315">Glutamine amidotransferase</keyword>
<dbReference type="EMBL" id="BTGC01000003">
    <property type="protein sequence ID" value="GMM50700.1"/>
    <property type="molecule type" value="Genomic_DNA"/>
</dbReference>
<dbReference type="Proteomes" id="UP001362899">
    <property type="component" value="Unassembled WGS sequence"/>
</dbReference>
<name>A0AAV5RH26_STABA</name>
<evidence type="ECO:0000256" key="1">
    <source>
        <dbReference type="ARBA" id="ARBA00022605"/>
    </source>
</evidence>
<dbReference type="InterPro" id="IPR051857">
    <property type="entry name" value="Asn_synthetase_domain"/>
</dbReference>
<reference evidence="5 6" key="1">
    <citation type="journal article" date="2023" name="Elife">
        <title>Identification of key yeast species and microbe-microbe interactions impacting larval growth of Drosophila in the wild.</title>
        <authorList>
            <person name="Mure A."/>
            <person name="Sugiura Y."/>
            <person name="Maeda R."/>
            <person name="Honda K."/>
            <person name="Sakurai N."/>
            <person name="Takahashi Y."/>
            <person name="Watada M."/>
            <person name="Katoh T."/>
            <person name="Gotoh A."/>
            <person name="Gotoh Y."/>
            <person name="Taniguchi I."/>
            <person name="Nakamura K."/>
            <person name="Hayashi T."/>
            <person name="Katayama T."/>
            <person name="Uemura T."/>
            <person name="Hattori Y."/>
        </authorList>
    </citation>
    <scope>NUCLEOTIDE SEQUENCE [LARGE SCALE GENOMIC DNA]</scope>
    <source>
        <strain evidence="5 6">SB-73</strain>
    </source>
</reference>
<dbReference type="InterPro" id="IPR014729">
    <property type="entry name" value="Rossmann-like_a/b/a_fold"/>
</dbReference>
<dbReference type="Gene3D" id="3.40.50.620">
    <property type="entry name" value="HUPs"/>
    <property type="match status" value="1"/>
</dbReference>
<sequence>MCGILVYTHGFRDVASSLRPFIQRRGPDYYGVKNLDNLTAESSVLSLRSPITPQPMVSGNNILCYNGQLYNNSYMDTLKVMETLSTTDDSSSRAKAEAIENLFSFEGEFAFVYIENNIIYFARDQLGRRSLLYKQNEDGIIISSVGEPGFVECLAFGVFYTYDMCTNILETHSASKSVYPPVSTTLDLEPSSEPIYVDNVLNTLKEAVSRRLVLPAPNTDVAVLFSGGLDCTLLAALIDDLLPPTSRIYLLNVAFENRRTNTMYDTPDRILARRSYEELMNRRMKLDGNSESNQRFVLTEIDVPYEQACAAKDQVVQLMYPNASVMDLSIALAFYFAAMPQDSSENPRIIFSGLGADELYAGYSRHTSMRNSELAEELQLDFSRLPHRNLGRDDRVISDQARDVRYPFLDKDFVNLALETPLCLKSDGVDTKIALRKVALLMNLPLVSTEKKRAIQFGARSAKMDPGSGRLKGKDGLN</sequence>
<keyword evidence="6" id="KW-1185">Reference proteome</keyword>
<dbReference type="GO" id="GO:0006529">
    <property type="term" value="P:asparagine biosynthetic process"/>
    <property type="evidence" value="ECO:0007669"/>
    <property type="project" value="UniProtKB-KW"/>
</dbReference>
<evidence type="ECO:0000256" key="2">
    <source>
        <dbReference type="ARBA" id="ARBA00022888"/>
    </source>
</evidence>
<dbReference type="PROSITE" id="PS51278">
    <property type="entry name" value="GATASE_TYPE_2"/>
    <property type="match status" value="1"/>
</dbReference>
<evidence type="ECO:0000259" key="4">
    <source>
        <dbReference type="PROSITE" id="PS51278"/>
    </source>
</evidence>
<dbReference type="PANTHER" id="PTHR45937">
    <property type="entry name" value="ASPARAGINE SYNTHETASE DOMAIN-CONTAINING PROTEIN 1"/>
    <property type="match status" value="1"/>
</dbReference>